<dbReference type="InterPro" id="IPR000653">
    <property type="entry name" value="DegT/StrS_aminotransferase"/>
</dbReference>
<dbReference type="InterPro" id="IPR015422">
    <property type="entry name" value="PyrdxlP-dep_Trfase_small"/>
</dbReference>
<keyword evidence="1 4" id="KW-0663">Pyridoxal phosphate</keyword>
<dbReference type="CDD" id="cd00616">
    <property type="entry name" value="AHBA_syn"/>
    <property type="match status" value="1"/>
</dbReference>
<sequence length="361" mass="41039">MIDYENLGKLNLPFFDAYKKAFEDTLNSGWYILGDKVKSFENDFSNYCEAKYCVGVANGLDALTLSLKSFNFKEGSEVIVPSNTYIATILSIIHNGLKPVLVEPDINTYNIDPTKIEEKITSKTVAIMVVHLYGKMCNMESINFLAKKNNLKVIEDCAQAHGASLKKIKAGNWGDIGAFSFYPTKNLGAIADGGAITTSIIENADSIRTLRNYGSKIKYHNEIVGFNSRLDEIQAAFLSIKLKRLNEINEHKRFLANIYQNNLKTDYIKPAIDTDYYDVFHIYNIRHPKRDELKEYLLKNEVKTEIHYPITPVKQKAMIGILDKIKTPIADEIHDTTLSLPISFFHTEEDILKVIEIMNKF</sequence>
<evidence type="ECO:0000313" key="6">
    <source>
        <dbReference type="EMBL" id="TXB65412.1"/>
    </source>
</evidence>
<dbReference type="PANTHER" id="PTHR30244">
    <property type="entry name" value="TRANSAMINASE"/>
    <property type="match status" value="1"/>
</dbReference>
<name>A0A5C6RVN7_9FLAO</name>
<keyword evidence="6" id="KW-0808">Transferase</keyword>
<dbReference type="PANTHER" id="PTHR30244:SF36">
    <property type="entry name" value="3-OXO-GLUCOSE-6-PHOSPHATE:GLUTAMATE AMINOTRANSFERASE"/>
    <property type="match status" value="1"/>
</dbReference>
<comment type="similarity">
    <text evidence="2 5">Belongs to the DegT/DnrJ/EryC1 family.</text>
</comment>
<keyword evidence="7" id="KW-1185">Reference proteome</keyword>
<evidence type="ECO:0000313" key="7">
    <source>
        <dbReference type="Proteomes" id="UP000321721"/>
    </source>
</evidence>
<evidence type="ECO:0000256" key="5">
    <source>
        <dbReference type="RuleBase" id="RU004508"/>
    </source>
</evidence>
<dbReference type="Proteomes" id="UP000321721">
    <property type="component" value="Unassembled WGS sequence"/>
</dbReference>
<dbReference type="GO" id="GO:0000271">
    <property type="term" value="P:polysaccharide biosynthetic process"/>
    <property type="evidence" value="ECO:0007669"/>
    <property type="project" value="TreeGrafter"/>
</dbReference>
<feature type="modified residue" description="N6-(pyridoxal phosphate)lysine" evidence="4">
    <location>
        <position position="185"/>
    </location>
</feature>
<dbReference type="Gene3D" id="3.40.640.10">
    <property type="entry name" value="Type I PLP-dependent aspartate aminotransferase-like (Major domain)"/>
    <property type="match status" value="1"/>
</dbReference>
<evidence type="ECO:0000256" key="4">
    <source>
        <dbReference type="PIRSR" id="PIRSR000390-2"/>
    </source>
</evidence>
<dbReference type="SUPFAM" id="SSF53383">
    <property type="entry name" value="PLP-dependent transferases"/>
    <property type="match status" value="1"/>
</dbReference>
<dbReference type="RefSeq" id="WP_147100422.1">
    <property type="nucleotide sequence ID" value="NZ_VOOS01000003.1"/>
</dbReference>
<comment type="caution">
    <text evidence="6">The sequence shown here is derived from an EMBL/GenBank/DDBJ whole genome shotgun (WGS) entry which is preliminary data.</text>
</comment>
<gene>
    <name evidence="6" type="ORF">FRY74_08290</name>
</gene>
<dbReference type="AlphaFoldDB" id="A0A5C6RVN7"/>
<accession>A0A5C6RVN7</accession>
<dbReference type="OrthoDB" id="9804264at2"/>
<proteinExistence type="inferred from homology"/>
<dbReference type="EMBL" id="VOOS01000003">
    <property type="protein sequence ID" value="TXB65412.1"/>
    <property type="molecule type" value="Genomic_DNA"/>
</dbReference>
<dbReference type="GO" id="GO:0008483">
    <property type="term" value="F:transaminase activity"/>
    <property type="evidence" value="ECO:0007669"/>
    <property type="project" value="UniProtKB-KW"/>
</dbReference>
<evidence type="ECO:0000256" key="2">
    <source>
        <dbReference type="ARBA" id="ARBA00037999"/>
    </source>
</evidence>
<evidence type="ECO:0000256" key="3">
    <source>
        <dbReference type="PIRSR" id="PIRSR000390-1"/>
    </source>
</evidence>
<dbReference type="InterPro" id="IPR015424">
    <property type="entry name" value="PyrdxlP-dep_Trfase"/>
</dbReference>
<dbReference type="GO" id="GO:0030170">
    <property type="term" value="F:pyridoxal phosphate binding"/>
    <property type="evidence" value="ECO:0007669"/>
    <property type="project" value="TreeGrafter"/>
</dbReference>
<protein>
    <submittedName>
        <fullName evidence="6">DegT/DnrJ/EryC1/StrS family aminotransferase</fullName>
    </submittedName>
</protein>
<dbReference type="Gene3D" id="3.90.1150.10">
    <property type="entry name" value="Aspartate Aminotransferase, domain 1"/>
    <property type="match status" value="1"/>
</dbReference>
<dbReference type="PIRSF" id="PIRSF000390">
    <property type="entry name" value="PLP_StrS"/>
    <property type="match status" value="1"/>
</dbReference>
<dbReference type="InterPro" id="IPR015421">
    <property type="entry name" value="PyrdxlP-dep_Trfase_major"/>
</dbReference>
<evidence type="ECO:0000256" key="1">
    <source>
        <dbReference type="ARBA" id="ARBA00022898"/>
    </source>
</evidence>
<reference evidence="6 7" key="1">
    <citation type="submission" date="2019-08" db="EMBL/GenBank/DDBJ databases">
        <title>Genome of Vicingus serpentipes NCIMB 15042.</title>
        <authorList>
            <person name="Bowman J.P."/>
        </authorList>
    </citation>
    <scope>NUCLEOTIDE SEQUENCE [LARGE SCALE GENOMIC DNA]</scope>
    <source>
        <strain evidence="6 7">NCIMB 15042</strain>
    </source>
</reference>
<keyword evidence="6" id="KW-0032">Aminotransferase</keyword>
<organism evidence="6 7">
    <name type="scientific">Vicingus serpentipes</name>
    <dbReference type="NCBI Taxonomy" id="1926625"/>
    <lineage>
        <taxon>Bacteria</taxon>
        <taxon>Pseudomonadati</taxon>
        <taxon>Bacteroidota</taxon>
        <taxon>Flavobacteriia</taxon>
        <taxon>Flavobacteriales</taxon>
        <taxon>Vicingaceae</taxon>
        <taxon>Vicingus</taxon>
    </lineage>
</organism>
<dbReference type="Pfam" id="PF01041">
    <property type="entry name" value="DegT_DnrJ_EryC1"/>
    <property type="match status" value="1"/>
</dbReference>
<feature type="active site" description="Proton acceptor" evidence="3">
    <location>
        <position position="185"/>
    </location>
</feature>